<comment type="similarity">
    <text evidence="1">Belongs to the serpin family.</text>
</comment>
<gene>
    <name evidence="5" type="primary">serpinf1</name>
</gene>
<dbReference type="SUPFAM" id="SSF56574">
    <property type="entry name" value="Serpins"/>
    <property type="match status" value="1"/>
</dbReference>
<evidence type="ECO:0000313" key="5">
    <source>
        <dbReference type="RefSeq" id="XP_012673969.2"/>
    </source>
</evidence>
<dbReference type="PROSITE" id="PS00284">
    <property type="entry name" value="SERPIN"/>
    <property type="match status" value="1"/>
</dbReference>
<dbReference type="Gene3D" id="2.30.39.10">
    <property type="entry name" value="Alpha-1-antitrypsin, domain 1"/>
    <property type="match status" value="1"/>
</dbReference>
<dbReference type="RefSeq" id="XP_012673969.2">
    <property type="nucleotide sequence ID" value="XM_012818515.3"/>
</dbReference>
<dbReference type="InterPro" id="IPR023796">
    <property type="entry name" value="Serpin_dom"/>
</dbReference>
<dbReference type="InterPro" id="IPR036186">
    <property type="entry name" value="Serpin_sf"/>
</dbReference>
<organism evidence="4 5">
    <name type="scientific">Clupea harengus</name>
    <name type="common">Atlantic herring</name>
    <dbReference type="NCBI Taxonomy" id="7950"/>
    <lineage>
        <taxon>Eukaryota</taxon>
        <taxon>Metazoa</taxon>
        <taxon>Chordata</taxon>
        <taxon>Craniata</taxon>
        <taxon>Vertebrata</taxon>
        <taxon>Euteleostomi</taxon>
        <taxon>Actinopterygii</taxon>
        <taxon>Neopterygii</taxon>
        <taxon>Teleostei</taxon>
        <taxon>Clupei</taxon>
        <taxon>Clupeiformes</taxon>
        <taxon>Clupeoidei</taxon>
        <taxon>Clupeidae</taxon>
        <taxon>Clupea</taxon>
    </lineage>
</organism>
<keyword evidence="4" id="KW-1185">Reference proteome</keyword>
<dbReference type="InterPro" id="IPR000215">
    <property type="entry name" value="Serpin_fam"/>
</dbReference>
<name>A0A6P3VK42_CLUHA</name>
<evidence type="ECO:0000256" key="1">
    <source>
        <dbReference type="RuleBase" id="RU000411"/>
    </source>
</evidence>
<dbReference type="SMART" id="SM00093">
    <property type="entry name" value="SERPIN"/>
    <property type="match status" value="1"/>
</dbReference>
<dbReference type="InterPro" id="IPR023795">
    <property type="entry name" value="Serpin_CS"/>
</dbReference>
<feature type="chain" id="PRO_5027843197" evidence="2">
    <location>
        <begin position="20"/>
        <end position="404"/>
    </location>
</feature>
<sequence length="404" mass="44772">MKKKCLLFCLGVLLSLCSAQMTQPEEGEGEEEVVDLFTTPTTKMAAAISDFGYNLFRQLSSHHPTANVFMSPISVSLALTQLAVGASEQAERQLYRALRYHTLQDTKLHNTLRDLLVSLKAPGKGFRSAARVLLARRLRLKAGYLSDVEKHYGVKPLTLSGGARDMKTINDWFKKETGGKINPVMSTPLPRNGGIGSVGAAYLKGKWITRFSQTSQKENFHLDGEEPVHVPMMHQTNYPIKMGKDSDIGCTIAQVQMEEGVSVFFFLPDEVTQNLTQIVESLSAEFVQDLSMTLHPADAELILPVLKLSYTTDFLPLLPDLGLSEWLANTDLVKITALPAKLSAVHHKVVMEMAPEGSQYAMATTVQPHLTYRVDRPFLFLVRDEPTGTLLFIGKVLNPQEKKA</sequence>
<dbReference type="GO" id="GO:0004867">
    <property type="term" value="F:serine-type endopeptidase inhibitor activity"/>
    <property type="evidence" value="ECO:0007669"/>
    <property type="project" value="InterPro"/>
</dbReference>
<reference evidence="5" key="1">
    <citation type="submission" date="2025-08" db="UniProtKB">
        <authorList>
            <consortium name="RefSeq"/>
        </authorList>
    </citation>
    <scope>IDENTIFICATION</scope>
</reference>
<dbReference type="PANTHER" id="PTHR11461">
    <property type="entry name" value="SERINE PROTEASE INHIBITOR, SERPIN"/>
    <property type="match status" value="1"/>
</dbReference>
<keyword evidence="2" id="KW-0732">Signal</keyword>
<evidence type="ECO:0000313" key="4">
    <source>
        <dbReference type="Proteomes" id="UP000515152"/>
    </source>
</evidence>
<dbReference type="Gene3D" id="3.30.497.10">
    <property type="entry name" value="Antithrombin, subunit I, domain 2"/>
    <property type="match status" value="1"/>
</dbReference>
<dbReference type="CTD" id="5176"/>
<evidence type="ECO:0000259" key="3">
    <source>
        <dbReference type="SMART" id="SM00093"/>
    </source>
</evidence>
<dbReference type="GO" id="GO:0016525">
    <property type="term" value="P:negative regulation of angiogenesis"/>
    <property type="evidence" value="ECO:0007669"/>
    <property type="project" value="TreeGrafter"/>
</dbReference>
<protein>
    <submittedName>
        <fullName evidence="5">Pigment epithelium-derived factor</fullName>
    </submittedName>
</protein>
<feature type="signal peptide" evidence="2">
    <location>
        <begin position="1"/>
        <end position="19"/>
    </location>
</feature>
<proteinExistence type="inferred from homology"/>
<dbReference type="InterPro" id="IPR042185">
    <property type="entry name" value="Serpin_sf_2"/>
</dbReference>
<dbReference type="GeneID" id="105892268"/>
<dbReference type="AlphaFoldDB" id="A0A6P3VK42"/>
<dbReference type="KEGG" id="char:105892268"/>
<dbReference type="PANTHER" id="PTHR11461:SF84">
    <property type="entry name" value="PIGMENT EPITHELIUM-DERIVED FACTOR"/>
    <property type="match status" value="1"/>
</dbReference>
<evidence type="ECO:0000256" key="2">
    <source>
        <dbReference type="SAM" id="SignalP"/>
    </source>
</evidence>
<dbReference type="InterPro" id="IPR042178">
    <property type="entry name" value="Serpin_sf_1"/>
</dbReference>
<dbReference type="OrthoDB" id="9995163at2759"/>
<dbReference type="Pfam" id="PF00079">
    <property type="entry name" value="Serpin"/>
    <property type="match status" value="1"/>
</dbReference>
<feature type="domain" description="Serpin" evidence="3">
    <location>
        <begin position="53"/>
        <end position="399"/>
    </location>
</feature>
<dbReference type="GO" id="GO:0005615">
    <property type="term" value="C:extracellular space"/>
    <property type="evidence" value="ECO:0007669"/>
    <property type="project" value="InterPro"/>
</dbReference>
<dbReference type="Proteomes" id="UP000515152">
    <property type="component" value="Chromosome 19"/>
</dbReference>
<accession>A0A6P3VK42</accession>